<comment type="caution">
    <text evidence="3">The sequence shown here is derived from an EMBL/GenBank/DDBJ whole genome shotgun (WGS) entry which is preliminary data.</text>
</comment>
<dbReference type="Pfam" id="PF10181">
    <property type="entry name" value="PIG-H"/>
    <property type="match status" value="1"/>
</dbReference>
<name>A0A1Y2CVE8_9FUNG</name>
<protein>
    <recommendedName>
        <fullName evidence="2">Phosphatidylinositol N-acetylglucosaminyltransferase subunit H conserved domain-containing protein</fullName>
    </recommendedName>
</protein>
<evidence type="ECO:0000313" key="4">
    <source>
        <dbReference type="Proteomes" id="UP000193642"/>
    </source>
</evidence>
<keyword evidence="4" id="KW-1185">Reference proteome</keyword>
<dbReference type="STRING" id="329046.A0A1Y2CVE8"/>
<keyword evidence="1" id="KW-0732">Signal</keyword>
<feature type="chain" id="PRO_5012169253" description="Phosphatidylinositol N-acetylglucosaminyltransferase subunit H conserved domain-containing protein" evidence="1">
    <location>
        <begin position="26"/>
        <end position="252"/>
    </location>
</feature>
<gene>
    <name evidence="3" type="ORF">BCR33DRAFT_734003</name>
</gene>
<evidence type="ECO:0000259" key="2">
    <source>
        <dbReference type="Pfam" id="PF10181"/>
    </source>
</evidence>
<feature type="signal peptide" evidence="1">
    <location>
        <begin position="1"/>
        <end position="25"/>
    </location>
</feature>
<dbReference type="AlphaFoldDB" id="A0A1Y2CVE8"/>
<proteinExistence type="predicted"/>
<sequence length="252" mass="29368">MTLPLNAWTLISAATLAILLTFKHSTVYEECGNPNKDETRFLINVKVHSISKISEVIVNEAITLFQVKYYMAVVVTGEQNMVVCFEALKEREDLLASVGTTPETAEASYKIRIMIRNLKESSGRMAEIVKKEERKIEKLEQYKEIFDLTNKHIEEVESLEKRRFNEGYAMDRKDLMQGATSKVFRHKWYGRCGRSQGKLWRQLWRRKRPFNNTNLPDIDVEEDFKKMNEKNKAIDEDLEVIGAGVQKLKDWL</sequence>
<dbReference type="OrthoDB" id="244190at2759"/>
<dbReference type="InterPro" id="IPR019328">
    <property type="entry name" value="PIGH-H_dom"/>
</dbReference>
<evidence type="ECO:0000256" key="1">
    <source>
        <dbReference type="SAM" id="SignalP"/>
    </source>
</evidence>
<evidence type="ECO:0000313" key="3">
    <source>
        <dbReference type="EMBL" id="ORY50794.1"/>
    </source>
</evidence>
<feature type="domain" description="Phosphatidylinositol N-acetylglucosaminyltransferase subunit H conserved" evidence="2">
    <location>
        <begin position="49"/>
        <end position="86"/>
    </location>
</feature>
<dbReference type="Proteomes" id="UP000193642">
    <property type="component" value="Unassembled WGS sequence"/>
</dbReference>
<reference evidence="3 4" key="1">
    <citation type="submission" date="2016-07" db="EMBL/GenBank/DDBJ databases">
        <title>Pervasive Adenine N6-methylation of Active Genes in Fungi.</title>
        <authorList>
            <consortium name="DOE Joint Genome Institute"/>
            <person name="Mondo S.J."/>
            <person name="Dannebaum R.O."/>
            <person name="Kuo R.C."/>
            <person name="Labutti K."/>
            <person name="Haridas S."/>
            <person name="Kuo A."/>
            <person name="Salamov A."/>
            <person name="Ahrendt S.R."/>
            <person name="Lipzen A."/>
            <person name="Sullivan W."/>
            <person name="Andreopoulos W.B."/>
            <person name="Clum A."/>
            <person name="Lindquist E."/>
            <person name="Daum C."/>
            <person name="Ramamoorthy G.K."/>
            <person name="Gryganskyi A."/>
            <person name="Culley D."/>
            <person name="Magnuson J.K."/>
            <person name="James T.Y."/>
            <person name="O'Malley M.A."/>
            <person name="Stajich J.E."/>
            <person name="Spatafora J.W."/>
            <person name="Visel A."/>
            <person name="Grigoriev I.V."/>
        </authorList>
    </citation>
    <scope>NUCLEOTIDE SEQUENCE [LARGE SCALE GENOMIC DNA]</scope>
    <source>
        <strain evidence="3 4">JEL800</strain>
    </source>
</reference>
<organism evidence="3 4">
    <name type="scientific">Rhizoclosmatium globosum</name>
    <dbReference type="NCBI Taxonomy" id="329046"/>
    <lineage>
        <taxon>Eukaryota</taxon>
        <taxon>Fungi</taxon>
        <taxon>Fungi incertae sedis</taxon>
        <taxon>Chytridiomycota</taxon>
        <taxon>Chytridiomycota incertae sedis</taxon>
        <taxon>Chytridiomycetes</taxon>
        <taxon>Chytridiales</taxon>
        <taxon>Chytriomycetaceae</taxon>
        <taxon>Rhizoclosmatium</taxon>
    </lineage>
</organism>
<dbReference type="EMBL" id="MCGO01000006">
    <property type="protein sequence ID" value="ORY50794.1"/>
    <property type="molecule type" value="Genomic_DNA"/>
</dbReference>
<accession>A0A1Y2CVE8</accession>